<keyword evidence="1" id="KW-1133">Transmembrane helix</keyword>
<name>A0A336TQJ2_PSEPU</name>
<sequence length="56" mass="6171">MRFRPQHCHLTVAVCAMLGAVKALFIAEYFLSFILLSGGVVALIHWKAIKSGLIDL</sequence>
<accession>A0A336TQJ2</accession>
<keyword evidence="1" id="KW-0812">Transmembrane</keyword>
<feature type="transmembrane region" description="Helical" evidence="1">
    <location>
        <begin position="33"/>
        <end position="49"/>
    </location>
</feature>
<organism evidence="2">
    <name type="scientific">Pseudomonas putida</name>
    <name type="common">Arthrobacter siderocapsulatus</name>
    <dbReference type="NCBI Taxonomy" id="303"/>
    <lineage>
        <taxon>Bacteria</taxon>
        <taxon>Pseudomonadati</taxon>
        <taxon>Pseudomonadota</taxon>
        <taxon>Gammaproteobacteria</taxon>
        <taxon>Pseudomonadales</taxon>
        <taxon>Pseudomonadaceae</taxon>
        <taxon>Pseudomonas</taxon>
    </lineage>
</organism>
<evidence type="ECO:0000256" key="1">
    <source>
        <dbReference type="SAM" id="Phobius"/>
    </source>
</evidence>
<keyword evidence="1" id="KW-0472">Membrane</keyword>
<geneLocation type="plasmid" evidence="2">
    <name>p12969-DIM</name>
</geneLocation>
<keyword evidence="2" id="KW-0614">Plasmid</keyword>
<protein>
    <submittedName>
        <fullName evidence="2">Uncharacterized protein</fullName>
    </submittedName>
</protein>
<proteinExistence type="predicted"/>
<reference evidence="2" key="1">
    <citation type="journal article" date="2015" name="J. Antimicrob. Chemother.">
        <title>Genetic characterization of a novel blaDIM-2-carrying megaplasmid p12969-DIM from clinical Pseudomonas putida.</title>
        <authorList>
            <person name="Sun F."/>
            <person name="Zhou D."/>
            <person name="Wang Q."/>
            <person name="Feng J."/>
            <person name="Feng W."/>
            <person name="Luo W."/>
            <person name="Liu Y."/>
            <person name="Qiu X."/>
            <person name="Yin Z."/>
            <person name="Xia P."/>
        </authorList>
    </citation>
    <scope>NUCLEOTIDE SEQUENCE</scope>
    <source>
        <strain evidence="2">12969</strain>
        <plasmid evidence="2">p12969-DIM</plasmid>
    </source>
</reference>
<dbReference type="AlphaFoldDB" id="A0A336TQJ2"/>
<evidence type="ECO:0000313" key="2">
    <source>
        <dbReference type="EMBL" id="ALZ46084.1"/>
    </source>
</evidence>
<dbReference type="EMBL" id="KU130294">
    <property type="protein sequence ID" value="ALZ46084.1"/>
    <property type="molecule type" value="Genomic_DNA"/>
</dbReference>